<dbReference type="STRING" id="29364.SAMN04487772_10911"/>
<dbReference type="SMART" id="SM00729">
    <property type="entry name" value="Elp3"/>
    <property type="match status" value="1"/>
</dbReference>
<evidence type="ECO:0000313" key="2">
    <source>
        <dbReference type="EMBL" id="SET14128.1"/>
    </source>
</evidence>
<gene>
    <name evidence="2" type="ORF">SAMN04487772_10911</name>
</gene>
<evidence type="ECO:0000313" key="3">
    <source>
        <dbReference type="Proteomes" id="UP000199800"/>
    </source>
</evidence>
<dbReference type="InterPro" id="IPR058240">
    <property type="entry name" value="rSAM_sf"/>
</dbReference>
<organism evidence="2 3">
    <name type="scientific">[Clostridium] polysaccharolyticum</name>
    <dbReference type="NCBI Taxonomy" id="29364"/>
    <lineage>
        <taxon>Bacteria</taxon>
        <taxon>Bacillati</taxon>
        <taxon>Bacillota</taxon>
        <taxon>Clostridia</taxon>
        <taxon>Lachnospirales</taxon>
        <taxon>Lachnospiraceae</taxon>
    </lineage>
</organism>
<dbReference type="InterPro" id="IPR006638">
    <property type="entry name" value="Elp3/MiaA/NifB-like_rSAM"/>
</dbReference>
<dbReference type="GO" id="GO:0003824">
    <property type="term" value="F:catalytic activity"/>
    <property type="evidence" value="ECO:0007669"/>
    <property type="project" value="InterPro"/>
</dbReference>
<dbReference type="RefSeq" id="WP_177180685.1">
    <property type="nucleotide sequence ID" value="NZ_FOHN01000009.1"/>
</dbReference>
<evidence type="ECO:0000259" key="1">
    <source>
        <dbReference type="SMART" id="SM00729"/>
    </source>
</evidence>
<dbReference type="SFLD" id="SFLDS00029">
    <property type="entry name" value="Radical_SAM"/>
    <property type="match status" value="1"/>
</dbReference>
<proteinExistence type="predicted"/>
<dbReference type="Proteomes" id="UP000199800">
    <property type="component" value="Unassembled WGS sequence"/>
</dbReference>
<reference evidence="2 3" key="1">
    <citation type="submission" date="2016-10" db="EMBL/GenBank/DDBJ databases">
        <authorList>
            <person name="de Groot N.N."/>
        </authorList>
    </citation>
    <scope>NUCLEOTIDE SEQUENCE [LARGE SCALE GENOMIC DNA]</scope>
    <source>
        <strain evidence="2 3">DSM 1801</strain>
    </source>
</reference>
<feature type="domain" description="Elp3/MiaA/NifB-like radical SAM core" evidence="1">
    <location>
        <begin position="50"/>
        <end position="289"/>
    </location>
</feature>
<dbReference type="AlphaFoldDB" id="A0A1I0C3U2"/>
<accession>A0A1I0C3U2</accession>
<sequence length="437" mass="50214">MFIDQIITEIWKPVTKQYKEAYEAAKKLSAEELYERHIASEMKYFPYIGVNMNYIDTCGCPYRMAGGQLSGCSMCDYQSELAKRQGSLLALREMSPALYAKAVKQGFINSRGENAKSNVIENVSGYDSLDHSEVPEELCEELFREDIFEDAPFIYNVEARASTVTEERLKSFKKSVANRKRVSIDFGVEVSDEWIRNEWLNKSVTNAQIQDAVELLHKNKFKAVGNVLFGVPGLTEEQMIEVFVNSVLWMDSIGIDKIVIHVLNRKQYTLQGYIYQKLRNDEELLEKGLVQGEHTGLPWVFSVIRGLEKLYRKKSDIFKKAVVTRVDVNFNSISNKICYNEAEGEESNKYIDYINGLALNNKYDTLKEMVETIKQDTAYKAYEALLEKQKKCGSFADTFKLMGKKLAQCVGGDNWETLYSEFEIPEKFMQERGNKNE</sequence>
<dbReference type="GO" id="GO:0051536">
    <property type="term" value="F:iron-sulfur cluster binding"/>
    <property type="evidence" value="ECO:0007669"/>
    <property type="project" value="InterPro"/>
</dbReference>
<dbReference type="SUPFAM" id="SSF102114">
    <property type="entry name" value="Radical SAM enzymes"/>
    <property type="match status" value="1"/>
</dbReference>
<protein>
    <recommendedName>
        <fullName evidence="1">Elp3/MiaA/NifB-like radical SAM core domain-containing protein</fullName>
    </recommendedName>
</protein>
<dbReference type="EMBL" id="FOHN01000009">
    <property type="protein sequence ID" value="SET14128.1"/>
    <property type="molecule type" value="Genomic_DNA"/>
</dbReference>
<name>A0A1I0C3U2_9FIRM</name>
<dbReference type="InterPro" id="IPR007197">
    <property type="entry name" value="rSAM"/>
</dbReference>
<keyword evidence="3" id="KW-1185">Reference proteome</keyword>